<accession>A0ABU3DI36</accession>
<feature type="region of interest" description="Disordered" evidence="1">
    <location>
        <begin position="111"/>
        <end position="133"/>
    </location>
</feature>
<gene>
    <name evidence="2" type="ORF">RM543_11870</name>
</gene>
<sequence length="133" mass="13560">MSAIDAIRIPAGPSLPQAGRFLSAAPEDGRPAAAVKAGPVPRGALSAAPDAAGSRDGGLPPAPALQAAGTPRPDRAGQSDHVEALLGRYAVIPSEAMIRIARHREEAVLRPSLTDAARITGPSPRPARLDTSR</sequence>
<evidence type="ECO:0000313" key="2">
    <source>
        <dbReference type="EMBL" id="MDT0683386.1"/>
    </source>
</evidence>
<feature type="region of interest" description="Disordered" evidence="1">
    <location>
        <begin position="1"/>
        <end position="79"/>
    </location>
</feature>
<dbReference type="EMBL" id="JAVRHL010000003">
    <property type="protein sequence ID" value="MDT0683386.1"/>
    <property type="molecule type" value="Genomic_DNA"/>
</dbReference>
<comment type="caution">
    <text evidence="2">The sequence shown here is derived from an EMBL/GenBank/DDBJ whole genome shotgun (WGS) entry which is preliminary data.</text>
</comment>
<reference evidence="2 3" key="1">
    <citation type="submission" date="2023-09" db="EMBL/GenBank/DDBJ databases">
        <authorList>
            <person name="Rey-Velasco X."/>
        </authorList>
    </citation>
    <scope>NUCLEOTIDE SEQUENCE [LARGE SCALE GENOMIC DNA]</scope>
    <source>
        <strain evidence="2 3">F158</strain>
    </source>
</reference>
<evidence type="ECO:0000313" key="3">
    <source>
        <dbReference type="Proteomes" id="UP001265259"/>
    </source>
</evidence>
<name>A0ABU3DI36_9RHOB</name>
<protein>
    <submittedName>
        <fullName evidence="2">Uncharacterized protein</fullName>
    </submittedName>
</protein>
<proteinExistence type="predicted"/>
<dbReference type="Proteomes" id="UP001265259">
    <property type="component" value="Unassembled WGS sequence"/>
</dbReference>
<keyword evidence="3" id="KW-1185">Reference proteome</keyword>
<evidence type="ECO:0000256" key="1">
    <source>
        <dbReference type="SAM" id="MobiDB-lite"/>
    </source>
</evidence>
<dbReference type="RefSeq" id="WP_311691879.1">
    <property type="nucleotide sequence ID" value="NZ_JAVRHL010000003.1"/>
</dbReference>
<organism evidence="2 3">
    <name type="scientific">Tropicimonas omnivorans</name>
    <dbReference type="NCBI Taxonomy" id="3075590"/>
    <lineage>
        <taxon>Bacteria</taxon>
        <taxon>Pseudomonadati</taxon>
        <taxon>Pseudomonadota</taxon>
        <taxon>Alphaproteobacteria</taxon>
        <taxon>Rhodobacterales</taxon>
        <taxon>Roseobacteraceae</taxon>
        <taxon>Tropicimonas</taxon>
    </lineage>
</organism>